<dbReference type="AlphaFoldDB" id="A0A4S8PH80"/>
<feature type="signal peptide" evidence="2">
    <location>
        <begin position="1"/>
        <end position="22"/>
    </location>
</feature>
<dbReference type="EMBL" id="STGX01000004">
    <property type="protein sequence ID" value="THV29963.1"/>
    <property type="molecule type" value="Genomic_DNA"/>
</dbReference>
<evidence type="ECO:0000256" key="1">
    <source>
        <dbReference type="SAM" id="MobiDB-lite"/>
    </source>
</evidence>
<gene>
    <name evidence="3" type="ORF">E9998_06105</name>
</gene>
<name>A0A4S8PH80_9ACTN</name>
<organism evidence="3 4">
    <name type="scientific">Glycomyces paridis</name>
    <dbReference type="NCBI Taxonomy" id="2126555"/>
    <lineage>
        <taxon>Bacteria</taxon>
        <taxon>Bacillati</taxon>
        <taxon>Actinomycetota</taxon>
        <taxon>Actinomycetes</taxon>
        <taxon>Glycomycetales</taxon>
        <taxon>Glycomycetaceae</taxon>
        <taxon>Glycomyces</taxon>
    </lineage>
</organism>
<evidence type="ECO:0000256" key="2">
    <source>
        <dbReference type="SAM" id="SignalP"/>
    </source>
</evidence>
<dbReference type="Proteomes" id="UP000305792">
    <property type="component" value="Unassembled WGS sequence"/>
</dbReference>
<feature type="region of interest" description="Disordered" evidence="1">
    <location>
        <begin position="43"/>
        <end position="65"/>
    </location>
</feature>
<feature type="compositionally biased region" description="Acidic residues" evidence="1">
    <location>
        <begin position="43"/>
        <end position="54"/>
    </location>
</feature>
<protein>
    <recommendedName>
        <fullName evidence="5">Lipoprotein</fullName>
    </recommendedName>
</protein>
<accession>A0A4S8PH80</accession>
<keyword evidence="4" id="KW-1185">Reference proteome</keyword>
<dbReference type="OrthoDB" id="7949713at2"/>
<reference evidence="3 4" key="1">
    <citation type="journal article" date="2018" name="Int. J. Syst. Evol. Microbiol.">
        <title>Glycomyces paridis sp. nov., isolated from the medicinal plant Paris polyphylla.</title>
        <authorList>
            <person name="Fang X.M."/>
            <person name="Bai J.L."/>
            <person name="Su J."/>
            <person name="Zhao L.L."/>
            <person name="Liu H.Y."/>
            <person name="Ma B.P."/>
            <person name="Zhang Y.Q."/>
            <person name="Yu L.Y."/>
        </authorList>
    </citation>
    <scope>NUCLEOTIDE SEQUENCE [LARGE SCALE GENOMIC DNA]</scope>
    <source>
        <strain evidence="3 4">CPCC 204357</strain>
    </source>
</reference>
<proteinExistence type="predicted"/>
<keyword evidence="2" id="KW-0732">Signal</keyword>
<evidence type="ECO:0008006" key="5">
    <source>
        <dbReference type="Google" id="ProtNLM"/>
    </source>
</evidence>
<evidence type="ECO:0000313" key="3">
    <source>
        <dbReference type="EMBL" id="THV29963.1"/>
    </source>
</evidence>
<evidence type="ECO:0000313" key="4">
    <source>
        <dbReference type="Proteomes" id="UP000305792"/>
    </source>
</evidence>
<sequence>MRTRLAAALVLLALAAACTDEAPPADETDTVGAYAACMRDNGIEDYPDPADDPDSGGGGLTLPDSIDVEGAEFQDAAEACIELLPGLNDEDGIDPDVYEAFLEYVECMRTEGVTAYPDPEADRLVKADDLDAAGIDTGSESFEAAHAACKENLPPELRGQVG</sequence>
<feature type="chain" id="PRO_5020323633" description="Lipoprotein" evidence="2">
    <location>
        <begin position="23"/>
        <end position="162"/>
    </location>
</feature>
<dbReference type="RefSeq" id="WP_136528836.1">
    <property type="nucleotide sequence ID" value="NZ_STGX01000004.1"/>
</dbReference>
<comment type="caution">
    <text evidence="3">The sequence shown here is derived from an EMBL/GenBank/DDBJ whole genome shotgun (WGS) entry which is preliminary data.</text>
</comment>
<dbReference type="PROSITE" id="PS51257">
    <property type="entry name" value="PROKAR_LIPOPROTEIN"/>
    <property type="match status" value="1"/>
</dbReference>